<keyword evidence="2" id="KW-1185">Reference proteome</keyword>
<proteinExistence type="predicted"/>
<dbReference type="KEGG" id="pabo:BCY86_03675"/>
<evidence type="ECO:0000313" key="1">
    <source>
        <dbReference type="EMBL" id="APR99876.1"/>
    </source>
</evidence>
<reference evidence="1 2" key="1">
    <citation type="submission" date="2016-08" db="EMBL/GenBank/DDBJ databases">
        <title>Identification and validation of antigenic proteins from Pajaroellobacter abortibovis using de-novo genome sequence assembly and reverse vaccinology.</title>
        <authorList>
            <person name="Welly B.T."/>
            <person name="Miller M.R."/>
            <person name="Stott J.L."/>
            <person name="Blanchard M.T."/>
            <person name="Islas-Trejo A.D."/>
            <person name="O'Rourke S.M."/>
            <person name="Young A.E."/>
            <person name="Medrano J.F."/>
            <person name="Van Eenennaam A.L."/>
        </authorList>
    </citation>
    <scope>NUCLEOTIDE SEQUENCE [LARGE SCALE GENOMIC DNA]</scope>
    <source>
        <strain evidence="1 2">BTF92-0548A/99-0131</strain>
    </source>
</reference>
<organism evidence="1 2">
    <name type="scientific">Pajaroellobacter abortibovis</name>
    <dbReference type="NCBI Taxonomy" id="1882918"/>
    <lineage>
        <taxon>Bacteria</taxon>
        <taxon>Pseudomonadati</taxon>
        <taxon>Myxococcota</taxon>
        <taxon>Polyangia</taxon>
        <taxon>Polyangiales</taxon>
        <taxon>Polyangiaceae</taxon>
    </lineage>
</organism>
<dbReference type="AlphaFoldDB" id="A0A1L6MWG9"/>
<dbReference type="Proteomes" id="UP000185544">
    <property type="component" value="Chromosome"/>
</dbReference>
<protein>
    <submittedName>
        <fullName evidence="1">Uncharacterized protein</fullName>
    </submittedName>
</protein>
<gene>
    <name evidence="1" type="ORF">BCY86_03675</name>
</gene>
<name>A0A1L6MWG9_9BACT</name>
<evidence type="ECO:0000313" key="2">
    <source>
        <dbReference type="Proteomes" id="UP000185544"/>
    </source>
</evidence>
<sequence>MQYFDWSAVRRNLNLNLNGVKETYDAFVPVSFSASFIQAELEDVSNNMCRGVGRASNPHLKRSMKALLR</sequence>
<dbReference type="EMBL" id="CP016908">
    <property type="protein sequence ID" value="APR99876.1"/>
    <property type="molecule type" value="Genomic_DNA"/>
</dbReference>
<accession>A0A1L6MWG9</accession>